<dbReference type="SUPFAM" id="SSF51182">
    <property type="entry name" value="RmlC-like cupins"/>
    <property type="match status" value="1"/>
</dbReference>
<evidence type="ECO:0000259" key="2">
    <source>
        <dbReference type="Pfam" id="PF14667"/>
    </source>
</evidence>
<accession>A0A512CZQ6</accession>
<keyword evidence="4" id="KW-1185">Reference proteome</keyword>
<dbReference type="InterPro" id="IPR036291">
    <property type="entry name" value="NAD(P)-bd_dom_sf"/>
</dbReference>
<sequence>MKIILTGAGGFLGWHTRVRLQALTQHQVDVVDRSNWDRLAEVLSDADAVIHMAGVNRAGSDDEVRNGNINLAHELADGLRESGATPRIIFANSIQAGNGTPYGDGKERAAKILSDFAKETRVRFVDVLLPNLFGEHGRPKYNSFVATFVQAVVEGEIPEISDREVELLHVQGAAASLIEALTSTSSVLRPQGTMTTVKGVFDTLSSQRATYATGDVPPIADDLELDLFNTLRAALFPTHYPIGLTSNEDARGKLVETVRTHSSQGQTFVSTTIPGATRGDHFHLRKVERFVVLSGRAAISLRRLFTDEVITFEVDGSKPVIVDMPTMWLHNITNIGDTEVLTQFWSNELFNPEWPDTYWEKVHLQVDA</sequence>
<dbReference type="Proteomes" id="UP000321534">
    <property type="component" value="Unassembled WGS sequence"/>
</dbReference>
<feature type="domain" description="Capsular polysaccharide assembling protein CapF C-terminal" evidence="2">
    <location>
        <begin position="247"/>
        <end position="358"/>
    </location>
</feature>
<dbReference type="OrthoDB" id="9801785at2"/>
<dbReference type="SUPFAM" id="SSF51735">
    <property type="entry name" value="NAD(P)-binding Rossmann-fold domains"/>
    <property type="match status" value="1"/>
</dbReference>
<feature type="domain" description="NAD-dependent epimerase/dehydratase" evidence="1">
    <location>
        <begin position="3"/>
        <end position="183"/>
    </location>
</feature>
<name>A0A512CZQ6_9MICO</name>
<comment type="caution">
    <text evidence="3">The sequence shown here is derived from an EMBL/GenBank/DDBJ whole genome shotgun (WGS) entry which is preliminary data.</text>
</comment>
<dbReference type="Pfam" id="PF14667">
    <property type="entry name" value="Polysacc_synt_C"/>
    <property type="match status" value="1"/>
</dbReference>
<dbReference type="InterPro" id="IPR014710">
    <property type="entry name" value="RmlC-like_jellyroll"/>
</dbReference>
<reference evidence="3 4" key="1">
    <citation type="submission" date="2019-07" db="EMBL/GenBank/DDBJ databases">
        <title>Whole genome shotgun sequence of Terrabacter aerolatus NBRC 106305.</title>
        <authorList>
            <person name="Hosoyama A."/>
            <person name="Uohara A."/>
            <person name="Ohji S."/>
            <person name="Ichikawa N."/>
        </authorList>
    </citation>
    <scope>NUCLEOTIDE SEQUENCE [LARGE SCALE GENOMIC DNA]</scope>
    <source>
        <strain evidence="3 4">NBRC 106305</strain>
    </source>
</reference>
<dbReference type="InterPro" id="IPR011051">
    <property type="entry name" value="RmlC_Cupin_sf"/>
</dbReference>
<gene>
    <name evidence="3" type="primary">fnlB</name>
    <name evidence="3" type="ORF">TAE01_15070</name>
</gene>
<dbReference type="Gene3D" id="2.60.120.10">
    <property type="entry name" value="Jelly Rolls"/>
    <property type="match status" value="1"/>
</dbReference>
<dbReference type="RefSeq" id="WP_147065016.1">
    <property type="nucleotide sequence ID" value="NZ_BAAARO010000013.1"/>
</dbReference>
<proteinExistence type="predicted"/>
<evidence type="ECO:0000259" key="1">
    <source>
        <dbReference type="Pfam" id="PF01370"/>
    </source>
</evidence>
<dbReference type="Pfam" id="PF01370">
    <property type="entry name" value="Epimerase"/>
    <property type="match status" value="1"/>
</dbReference>
<protein>
    <submittedName>
        <fullName evidence="3">Epimerase</fullName>
    </submittedName>
</protein>
<dbReference type="EMBL" id="BJYX01000006">
    <property type="protein sequence ID" value="GEO29697.1"/>
    <property type="molecule type" value="Genomic_DNA"/>
</dbReference>
<dbReference type="InterPro" id="IPR001509">
    <property type="entry name" value="Epimerase_deHydtase"/>
</dbReference>
<dbReference type="InterPro" id="IPR029303">
    <property type="entry name" value="CapF_C"/>
</dbReference>
<dbReference type="Gene3D" id="3.40.50.720">
    <property type="entry name" value="NAD(P)-binding Rossmann-like Domain"/>
    <property type="match status" value="1"/>
</dbReference>
<organism evidence="3 4">
    <name type="scientific">Terrabacter aerolatus</name>
    <dbReference type="NCBI Taxonomy" id="422442"/>
    <lineage>
        <taxon>Bacteria</taxon>
        <taxon>Bacillati</taxon>
        <taxon>Actinomycetota</taxon>
        <taxon>Actinomycetes</taxon>
        <taxon>Micrococcales</taxon>
        <taxon>Intrasporangiaceae</taxon>
        <taxon>Terrabacter</taxon>
    </lineage>
</organism>
<evidence type="ECO:0000313" key="4">
    <source>
        <dbReference type="Proteomes" id="UP000321534"/>
    </source>
</evidence>
<evidence type="ECO:0000313" key="3">
    <source>
        <dbReference type="EMBL" id="GEO29697.1"/>
    </source>
</evidence>
<dbReference type="AlphaFoldDB" id="A0A512CZQ6"/>